<dbReference type="Proteomes" id="UP000735302">
    <property type="component" value="Unassembled WGS sequence"/>
</dbReference>
<name>A0AAV4D1P8_9GAST</name>
<organism evidence="1 2">
    <name type="scientific">Plakobranchus ocellatus</name>
    <dbReference type="NCBI Taxonomy" id="259542"/>
    <lineage>
        <taxon>Eukaryota</taxon>
        <taxon>Metazoa</taxon>
        <taxon>Spiralia</taxon>
        <taxon>Lophotrochozoa</taxon>
        <taxon>Mollusca</taxon>
        <taxon>Gastropoda</taxon>
        <taxon>Heterobranchia</taxon>
        <taxon>Euthyneura</taxon>
        <taxon>Panpulmonata</taxon>
        <taxon>Sacoglossa</taxon>
        <taxon>Placobranchoidea</taxon>
        <taxon>Plakobranchidae</taxon>
        <taxon>Plakobranchus</taxon>
    </lineage>
</organism>
<reference evidence="1 2" key="1">
    <citation type="journal article" date="2021" name="Elife">
        <title>Chloroplast acquisition without the gene transfer in kleptoplastic sea slugs, Plakobranchus ocellatus.</title>
        <authorList>
            <person name="Maeda T."/>
            <person name="Takahashi S."/>
            <person name="Yoshida T."/>
            <person name="Shimamura S."/>
            <person name="Takaki Y."/>
            <person name="Nagai Y."/>
            <person name="Toyoda A."/>
            <person name="Suzuki Y."/>
            <person name="Arimoto A."/>
            <person name="Ishii H."/>
            <person name="Satoh N."/>
            <person name="Nishiyama T."/>
            <person name="Hasebe M."/>
            <person name="Maruyama T."/>
            <person name="Minagawa J."/>
            <person name="Obokata J."/>
            <person name="Shigenobu S."/>
        </authorList>
    </citation>
    <scope>NUCLEOTIDE SEQUENCE [LARGE SCALE GENOMIC DNA]</scope>
</reference>
<evidence type="ECO:0000313" key="2">
    <source>
        <dbReference type="Proteomes" id="UP000735302"/>
    </source>
</evidence>
<dbReference type="AlphaFoldDB" id="A0AAV4D1P8"/>
<evidence type="ECO:0000313" key="1">
    <source>
        <dbReference type="EMBL" id="GFO38111.1"/>
    </source>
</evidence>
<gene>
    <name evidence="1" type="ORF">PoB_006461600</name>
</gene>
<sequence>MHHFTTSKLGRGKSTVQKEEIAMHKAFRGCGRERGSPHHTRGTSVRQGIDLASLAKAIYQRFRNVSSLKTVFNLRRCLCIHPAAENPVFGAQEVCVFGAFEASVKVQNFRLDSY</sequence>
<protein>
    <submittedName>
        <fullName evidence="1">Uncharacterized protein</fullName>
    </submittedName>
</protein>
<keyword evidence="2" id="KW-1185">Reference proteome</keyword>
<comment type="caution">
    <text evidence="1">The sequence shown here is derived from an EMBL/GenBank/DDBJ whole genome shotgun (WGS) entry which is preliminary data.</text>
</comment>
<proteinExistence type="predicted"/>
<dbReference type="EMBL" id="BLXT01007309">
    <property type="protein sequence ID" value="GFO38111.1"/>
    <property type="molecule type" value="Genomic_DNA"/>
</dbReference>
<accession>A0AAV4D1P8</accession>